<feature type="domain" description="ABC transmembrane type-1" evidence="9">
    <location>
        <begin position="107"/>
        <end position="315"/>
    </location>
</feature>
<keyword evidence="3" id="KW-1003">Cell membrane</keyword>
<feature type="transmembrane region" description="Helical" evidence="7">
    <location>
        <begin position="41"/>
        <end position="64"/>
    </location>
</feature>
<keyword evidence="4 7" id="KW-0812">Transmembrane</keyword>
<keyword evidence="6 7" id="KW-0472">Membrane</keyword>
<dbReference type="InterPro" id="IPR050366">
    <property type="entry name" value="BP-dependent_transpt_permease"/>
</dbReference>
<dbReference type="SUPFAM" id="SSF161098">
    <property type="entry name" value="MetI-like"/>
    <property type="match status" value="1"/>
</dbReference>
<dbReference type="PANTHER" id="PTHR43386">
    <property type="entry name" value="OLIGOPEPTIDE TRANSPORT SYSTEM PERMEASE PROTEIN APPC"/>
    <property type="match status" value="1"/>
</dbReference>
<sequence length="329" mass="33654">MPHPDPTTDSDVATSPPPAPGSDPTPDPSDVRGRGPGRPPVLVVLAAAAVAGIALLVVAGGGLAPYDPAHQDLMRGAAGPGDGHWLGTDSLGRDVLSQVVAGTRTAVVGPLCVAIGVLLLGVPLGVAAGYRGGLLDAVVNRFADLIYAFPAMLLVIVVVGVIGTGDGGDGGVGDGGTGQGLDSQWLGGYWLAVAVLTLLSLPAQIRLCRNTTLVQARLPYVEAARTLGLSAPRIMFRHILPNILPTVLATFLLDFVGALIGLSGLSYLGLGVPPGTPDWGELLRQGQSLLTVNPYLSLAPGLMIIITAVGVTLLGDWMYDRRTAGTDRR</sequence>
<keyword evidence="5 7" id="KW-1133">Transmembrane helix</keyword>
<dbReference type="GO" id="GO:0005886">
    <property type="term" value="C:plasma membrane"/>
    <property type="evidence" value="ECO:0007669"/>
    <property type="project" value="UniProtKB-SubCell"/>
</dbReference>
<feature type="transmembrane region" description="Helical" evidence="7">
    <location>
        <begin position="298"/>
        <end position="319"/>
    </location>
</feature>
<dbReference type="InterPro" id="IPR000515">
    <property type="entry name" value="MetI-like"/>
</dbReference>
<dbReference type="CDD" id="cd06261">
    <property type="entry name" value="TM_PBP2"/>
    <property type="match status" value="1"/>
</dbReference>
<feature type="transmembrane region" description="Helical" evidence="7">
    <location>
        <begin position="142"/>
        <end position="163"/>
    </location>
</feature>
<evidence type="ECO:0000256" key="5">
    <source>
        <dbReference type="ARBA" id="ARBA00022989"/>
    </source>
</evidence>
<feature type="compositionally biased region" description="Pro residues" evidence="8">
    <location>
        <begin position="15"/>
        <end position="27"/>
    </location>
</feature>
<evidence type="ECO:0000256" key="7">
    <source>
        <dbReference type="RuleBase" id="RU363032"/>
    </source>
</evidence>
<keyword evidence="2 7" id="KW-0813">Transport</keyword>
<dbReference type="PANTHER" id="PTHR43386:SF25">
    <property type="entry name" value="PEPTIDE ABC TRANSPORTER PERMEASE PROTEIN"/>
    <property type="match status" value="1"/>
</dbReference>
<name>A0AAE8VW73_9ACTN</name>
<evidence type="ECO:0000256" key="2">
    <source>
        <dbReference type="ARBA" id="ARBA00022448"/>
    </source>
</evidence>
<comment type="subcellular location">
    <subcellularLocation>
        <location evidence="1 7">Cell membrane</location>
        <topology evidence="1 7">Multi-pass membrane protein</topology>
    </subcellularLocation>
</comment>
<gene>
    <name evidence="10" type="ORF">Sipo8835_35355</name>
</gene>
<dbReference type="Proteomes" id="UP000318720">
    <property type="component" value="Unassembled WGS sequence"/>
</dbReference>
<dbReference type="AlphaFoldDB" id="A0AAE8VW73"/>
<dbReference type="PROSITE" id="PS50928">
    <property type="entry name" value="ABC_TM1"/>
    <property type="match status" value="1"/>
</dbReference>
<evidence type="ECO:0000313" key="11">
    <source>
        <dbReference type="Proteomes" id="UP000318720"/>
    </source>
</evidence>
<evidence type="ECO:0000256" key="1">
    <source>
        <dbReference type="ARBA" id="ARBA00004651"/>
    </source>
</evidence>
<protein>
    <submittedName>
        <fullName evidence="10">ABC transporter permease</fullName>
    </submittedName>
</protein>
<dbReference type="RefSeq" id="WP_078613917.1">
    <property type="nucleotide sequence ID" value="NZ_JARAVC010000194.1"/>
</dbReference>
<feature type="transmembrane region" description="Helical" evidence="7">
    <location>
        <begin position="183"/>
        <end position="201"/>
    </location>
</feature>
<feature type="transmembrane region" description="Helical" evidence="7">
    <location>
        <begin position="107"/>
        <end position="130"/>
    </location>
</feature>
<feature type="region of interest" description="Disordered" evidence="8">
    <location>
        <begin position="1"/>
        <end position="36"/>
    </location>
</feature>
<dbReference type="EMBL" id="SPAZ01000278">
    <property type="protein sequence ID" value="TQE22744.1"/>
    <property type="molecule type" value="Genomic_DNA"/>
</dbReference>
<evidence type="ECO:0000259" key="9">
    <source>
        <dbReference type="PROSITE" id="PS50928"/>
    </source>
</evidence>
<organism evidence="10 11">
    <name type="scientific">Streptomyces ipomoeae</name>
    <dbReference type="NCBI Taxonomy" id="103232"/>
    <lineage>
        <taxon>Bacteria</taxon>
        <taxon>Bacillati</taxon>
        <taxon>Actinomycetota</taxon>
        <taxon>Actinomycetes</taxon>
        <taxon>Kitasatosporales</taxon>
        <taxon>Streptomycetaceae</taxon>
        <taxon>Streptomyces</taxon>
    </lineage>
</organism>
<evidence type="ECO:0000256" key="4">
    <source>
        <dbReference type="ARBA" id="ARBA00022692"/>
    </source>
</evidence>
<evidence type="ECO:0000313" key="10">
    <source>
        <dbReference type="EMBL" id="TQE22744.1"/>
    </source>
</evidence>
<comment type="similarity">
    <text evidence="7">Belongs to the binding-protein-dependent transport system permease family.</text>
</comment>
<dbReference type="InterPro" id="IPR035906">
    <property type="entry name" value="MetI-like_sf"/>
</dbReference>
<feature type="transmembrane region" description="Helical" evidence="7">
    <location>
        <begin position="243"/>
        <end position="270"/>
    </location>
</feature>
<accession>A0AAE8VW73</accession>
<proteinExistence type="inferred from homology"/>
<evidence type="ECO:0000256" key="8">
    <source>
        <dbReference type="SAM" id="MobiDB-lite"/>
    </source>
</evidence>
<dbReference type="Gene3D" id="1.10.3720.10">
    <property type="entry name" value="MetI-like"/>
    <property type="match status" value="1"/>
</dbReference>
<reference evidence="10 11" key="1">
    <citation type="submission" date="2019-03" db="EMBL/GenBank/DDBJ databases">
        <title>Comparative genomic analyses of the sweetpotato soil rot pathogen, Streptomyces ipomoeae.</title>
        <authorList>
            <person name="Ruschel Soares N."/>
            <person name="Badger J.H."/>
            <person name="Huguet-Tapia J.C."/>
            <person name="Clark C.A."/>
            <person name="Pettis G.S."/>
        </authorList>
    </citation>
    <scope>NUCLEOTIDE SEQUENCE [LARGE SCALE GENOMIC DNA]</scope>
    <source>
        <strain evidence="10 11">88-35</strain>
    </source>
</reference>
<dbReference type="Pfam" id="PF00528">
    <property type="entry name" value="BPD_transp_1"/>
    <property type="match status" value="1"/>
</dbReference>
<dbReference type="GO" id="GO:0055085">
    <property type="term" value="P:transmembrane transport"/>
    <property type="evidence" value="ECO:0007669"/>
    <property type="project" value="InterPro"/>
</dbReference>
<evidence type="ECO:0000256" key="6">
    <source>
        <dbReference type="ARBA" id="ARBA00023136"/>
    </source>
</evidence>
<evidence type="ECO:0000256" key="3">
    <source>
        <dbReference type="ARBA" id="ARBA00022475"/>
    </source>
</evidence>
<comment type="caution">
    <text evidence="10">The sequence shown here is derived from an EMBL/GenBank/DDBJ whole genome shotgun (WGS) entry which is preliminary data.</text>
</comment>